<organism evidence="3 4">
    <name type="scientific">Aspergillus wentii DTO 134E9</name>
    <dbReference type="NCBI Taxonomy" id="1073089"/>
    <lineage>
        <taxon>Eukaryota</taxon>
        <taxon>Fungi</taxon>
        <taxon>Dikarya</taxon>
        <taxon>Ascomycota</taxon>
        <taxon>Pezizomycotina</taxon>
        <taxon>Eurotiomycetes</taxon>
        <taxon>Eurotiomycetidae</taxon>
        <taxon>Eurotiales</taxon>
        <taxon>Aspergillaceae</taxon>
        <taxon>Aspergillus</taxon>
        <taxon>Aspergillus subgen. Cremei</taxon>
    </lineage>
</organism>
<dbReference type="PANTHER" id="PTHR35393:SF1">
    <property type="entry name" value="SNOAL-LIKE DOMAIN-CONTAINING PROTEIN"/>
    <property type="match status" value="1"/>
</dbReference>
<feature type="transmembrane region" description="Helical" evidence="1">
    <location>
        <begin position="156"/>
        <end position="177"/>
    </location>
</feature>
<dbReference type="InterPro" id="IPR057514">
    <property type="entry name" value="NTF2_SigF"/>
</dbReference>
<dbReference type="Proteomes" id="UP000184383">
    <property type="component" value="Unassembled WGS sequence"/>
</dbReference>
<gene>
    <name evidence="3" type="ORF">ASPWEDRAFT_22264</name>
</gene>
<dbReference type="OrthoDB" id="2344312at2759"/>
<accession>A0A1L9RYR2</accession>
<keyword evidence="1" id="KW-0472">Membrane</keyword>
<dbReference type="GeneID" id="63748163"/>
<keyword evidence="4" id="KW-1185">Reference proteome</keyword>
<dbReference type="STRING" id="1073089.A0A1L9RYR2"/>
<dbReference type="PANTHER" id="PTHR35393">
    <property type="entry name" value="CHROMOSOME 1, WHOLE GENOME SHOTGUN SEQUENCE"/>
    <property type="match status" value="1"/>
</dbReference>
<keyword evidence="1" id="KW-0812">Transmembrane</keyword>
<proteinExistence type="predicted"/>
<evidence type="ECO:0000313" key="3">
    <source>
        <dbReference type="EMBL" id="OJJ40055.1"/>
    </source>
</evidence>
<protein>
    <recommendedName>
        <fullName evidence="2">SigF-like NTF2-like domain-containing protein</fullName>
    </recommendedName>
</protein>
<evidence type="ECO:0000259" key="2">
    <source>
        <dbReference type="Pfam" id="PF24840"/>
    </source>
</evidence>
<dbReference type="Pfam" id="PF24840">
    <property type="entry name" value="NTF2_SigF"/>
    <property type="match status" value="1"/>
</dbReference>
<dbReference type="EMBL" id="KV878209">
    <property type="protein sequence ID" value="OJJ40055.1"/>
    <property type="molecule type" value="Genomic_DNA"/>
</dbReference>
<evidence type="ECO:0000313" key="4">
    <source>
        <dbReference type="Proteomes" id="UP000184383"/>
    </source>
</evidence>
<reference evidence="4" key="1">
    <citation type="journal article" date="2017" name="Genome Biol.">
        <title>Comparative genomics reveals high biological diversity and specific adaptations in the industrially and medically important fungal genus Aspergillus.</title>
        <authorList>
            <person name="de Vries R.P."/>
            <person name="Riley R."/>
            <person name="Wiebenga A."/>
            <person name="Aguilar-Osorio G."/>
            <person name="Amillis S."/>
            <person name="Uchima C.A."/>
            <person name="Anderluh G."/>
            <person name="Asadollahi M."/>
            <person name="Askin M."/>
            <person name="Barry K."/>
            <person name="Battaglia E."/>
            <person name="Bayram O."/>
            <person name="Benocci T."/>
            <person name="Braus-Stromeyer S.A."/>
            <person name="Caldana C."/>
            <person name="Canovas D."/>
            <person name="Cerqueira G.C."/>
            <person name="Chen F."/>
            <person name="Chen W."/>
            <person name="Choi C."/>
            <person name="Clum A."/>
            <person name="Dos Santos R.A."/>
            <person name="Damasio A.R."/>
            <person name="Diallinas G."/>
            <person name="Emri T."/>
            <person name="Fekete E."/>
            <person name="Flipphi M."/>
            <person name="Freyberg S."/>
            <person name="Gallo A."/>
            <person name="Gournas C."/>
            <person name="Habgood R."/>
            <person name="Hainaut M."/>
            <person name="Harispe M.L."/>
            <person name="Henrissat B."/>
            <person name="Hilden K.S."/>
            <person name="Hope R."/>
            <person name="Hossain A."/>
            <person name="Karabika E."/>
            <person name="Karaffa L."/>
            <person name="Karanyi Z."/>
            <person name="Krasevec N."/>
            <person name="Kuo A."/>
            <person name="Kusch H."/>
            <person name="LaButti K."/>
            <person name="Lagendijk E.L."/>
            <person name="Lapidus A."/>
            <person name="Levasseur A."/>
            <person name="Lindquist E."/>
            <person name="Lipzen A."/>
            <person name="Logrieco A.F."/>
            <person name="MacCabe A."/>
            <person name="Maekelae M.R."/>
            <person name="Malavazi I."/>
            <person name="Melin P."/>
            <person name="Meyer V."/>
            <person name="Mielnichuk N."/>
            <person name="Miskei M."/>
            <person name="Molnar A.P."/>
            <person name="Mule G."/>
            <person name="Ngan C.Y."/>
            <person name="Orejas M."/>
            <person name="Orosz E."/>
            <person name="Ouedraogo J.P."/>
            <person name="Overkamp K.M."/>
            <person name="Park H.-S."/>
            <person name="Perrone G."/>
            <person name="Piumi F."/>
            <person name="Punt P.J."/>
            <person name="Ram A.F."/>
            <person name="Ramon A."/>
            <person name="Rauscher S."/>
            <person name="Record E."/>
            <person name="Riano-Pachon D.M."/>
            <person name="Robert V."/>
            <person name="Roehrig J."/>
            <person name="Ruller R."/>
            <person name="Salamov A."/>
            <person name="Salih N.S."/>
            <person name="Samson R.A."/>
            <person name="Sandor E."/>
            <person name="Sanguinetti M."/>
            <person name="Schuetze T."/>
            <person name="Sepcic K."/>
            <person name="Shelest E."/>
            <person name="Sherlock G."/>
            <person name="Sophianopoulou V."/>
            <person name="Squina F.M."/>
            <person name="Sun H."/>
            <person name="Susca A."/>
            <person name="Todd R.B."/>
            <person name="Tsang A."/>
            <person name="Unkles S.E."/>
            <person name="van de Wiele N."/>
            <person name="van Rossen-Uffink D."/>
            <person name="Oliveira J.V."/>
            <person name="Vesth T.C."/>
            <person name="Visser J."/>
            <person name="Yu J.-H."/>
            <person name="Zhou M."/>
            <person name="Andersen M.R."/>
            <person name="Archer D.B."/>
            <person name="Baker S.E."/>
            <person name="Benoit I."/>
            <person name="Brakhage A.A."/>
            <person name="Braus G.H."/>
            <person name="Fischer R."/>
            <person name="Frisvad J.C."/>
            <person name="Goldman G.H."/>
            <person name="Houbraken J."/>
            <person name="Oakley B."/>
            <person name="Pocsi I."/>
            <person name="Scazzocchio C."/>
            <person name="Seiboth B."/>
            <person name="vanKuyk P.A."/>
            <person name="Wortman J."/>
            <person name="Dyer P.S."/>
            <person name="Grigoriev I.V."/>
        </authorList>
    </citation>
    <scope>NUCLEOTIDE SEQUENCE [LARGE SCALE GENOMIC DNA]</scope>
    <source>
        <strain evidence="4">DTO 134E9</strain>
    </source>
</reference>
<dbReference type="VEuPathDB" id="FungiDB:ASPWEDRAFT_22264"/>
<dbReference type="AlphaFoldDB" id="A0A1L9RYR2"/>
<evidence type="ECO:0000256" key="1">
    <source>
        <dbReference type="SAM" id="Phobius"/>
    </source>
</evidence>
<sequence>MDDPVLEVPTVISLLTQSPPSLQQKTIEKFFTPSASFAHPFCRVWSFRGSRWALIKIYQWYKIMSPRIELQVHSVAYDEKNLKLYVNLSQIFSIWVVPFHVAPVNLTTVLTLTTDPGNDDKHLTNGEQKLYYISHQEDLYQTSEFIKFLLPHVGHLFVLIFHVFATFFCILGVAALWPLMWLEEKRYVPGQLLKGGNIASNMAKKIPEIKDA</sequence>
<keyword evidence="1" id="KW-1133">Transmembrane helix</keyword>
<name>A0A1L9RYR2_ASPWE</name>
<feature type="domain" description="SigF-like NTF2-like" evidence="2">
    <location>
        <begin position="1"/>
        <end position="174"/>
    </location>
</feature>
<dbReference type="RefSeq" id="XP_040693731.1">
    <property type="nucleotide sequence ID" value="XM_040832315.1"/>
</dbReference>